<evidence type="ECO:0008006" key="3">
    <source>
        <dbReference type="Google" id="ProtNLM"/>
    </source>
</evidence>
<reference evidence="1" key="1">
    <citation type="submission" date="2021-10" db="EMBL/GenBank/DDBJ databases">
        <authorList>
            <person name="Dean J.D."/>
            <person name="Kim M.K."/>
            <person name="Newey C.N."/>
            <person name="Stoker T.S."/>
            <person name="Thompson D.W."/>
            <person name="Grose J.H."/>
        </authorList>
    </citation>
    <scope>NUCLEOTIDE SEQUENCE</scope>
    <source>
        <strain evidence="1">BT178</strain>
    </source>
</reference>
<accession>A0ABS8AQV7</accession>
<evidence type="ECO:0000313" key="2">
    <source>
        <dbReference type="Proteomes" id="UP001165296"/>
    </source>
</evidence>
<dbReference type="Proteomes" id="UP001165296">
    <property type="component" value="Unassembled WGS sequence"/>
</dbReference>
<dbReference type="RefSeq" id="WP_226175791.1">
    <property type="nucleotide sequence ID" value="NZ_JAJADR010000002.1"/>
</dbReference>
<sequence length="124" mass="13599">MKKNVCLLALAAAFGATSCQQELPELIVQETCGSKTVIKENVLGEGRVFLDKKEQLYTIHAKIPGTFNAPTVGFICGQLPEAFRKDSLPVSFTGTYRAFDKYAPPSGVEYYYLSPSKLEIITGE</sequence>
<keyword evidence="2" id="KW-1185">Reference proteome</keyword>
<dbReference type="PROSITE" id="PS51257">
    <property type="entry name" value="PROKAR_LIPOPROTEIN"/>
    <property type="match status" value="1"/>
</dbReference>
<organism evidence="1 2">
    <name type="scientific">Hymenobacter lucidus</name>
    <dbReference type="NCBI Taxonomy" id="2880930"/>
    <lineage>
        <taxon>Bacteria</taxon>
        <taxon>Pseudomonadati</taxon>
        <taxon>Bacteroidota</taxon>
        <taxon>Cytophagia</taxon>
        <taxon>Cytophagales</taxon>
        <taxon>Hymenobacteraceae</taxon>
        <taxon>Hymenobacter</taxon>
    </lineage>
</organism>
<dbReference type="EMBL" id="JAJADR010000002">
    <property type="protein sequence ID" value="MCB2408607.1"/>
    <property type="molecule type" value="Genomic_DNA"/>
</dbReference>
<protein>
    <recommendedName>
        <fullName evidence="3">Lipoprotein</fullName>
    </recommendedName>
</protein>
<name>A0ABS8AQV7_9BACT</name>
<proteinExistence type="predicted"/>
<comment type="caution">
    <text evidence="1">The sequence shown here is derived from an EMBL/GenBank/DDBJ whole genome shotgun (WGS) entry which is preliminary data.</text>
</comment>
<evidence type="ECO:0000313" key="1">
    <source>
        <dbReference type="EMBL" id="MCB2408607.1"/>
    </source>
</evidence>
<gene>
    <name evidence="1" type="ORF">LGH74_11520</name>
</gene>